<evidence type="ECO:0000256" key="1">
    <source>
        <dbReference type="ARBA" id="ARBA00022491"/>
    </source>
</evidence>
<organism evidence="6 7">
    <name type="scientific">Mesonia mobilis</name>
    <dbReference type="NCBI Taxonomy" id="369791"/>
    <lineage>
        <taxon>Bacteria</taxon>
        <taxon>Pseudomonadati</taxon>
        <taxon>Bacteroidota</taxon>
        <taxon>Flavobacteriia</taxon>
        <taxon>Flavobacteriales</taxon>
        <taxon>Flavobacteriaceae</taxon>
        <taxon>Mesonia</taxon>
    </lineage>
</organism>
<dbReference type="PANTHER" id="PTHR30146:SF95">
    <property type="entry name" value="RIBOSE OPERON REPRESSOR"/>
    <property type="match status" value="1"/>
</dbReference>
<dbReference type="InterPro" id="IPR001761">
    <property type="entry name" value="Peripla_BP/Lac1_sug-bd_dom"/>
</dbReference>
<dbReference type="GeneID" id="94368990"/>
<keyword evidence="4" id="KW-0804">Transcription</keyword>
<sequence length="342" mass="39198">MKNKKISIKDIASELGVSVTTVSFVLNNKAEEKRISKEVTKKVLAYVEKVNYKPNSLAQSLRTGKSKVLVCMLEDISNDFFAKLARHIEDIAYQKGYKILFCSNDNDDEKSIELIDLFLERQVDGFLLTPSPNLQPKILELKKRNIPVVLLDRFFEKENFNYVGIDNEEASKLGVEHLLENNYKKIGFISIDMNQTQMSARLLGFDEAINKHQLYAQKLILKAKDSSEEKINQIKLFLNDHSDLDSILFSTNYLTFLGLKALKENDPKRLNELGIISFDDNSFFEICKPSITTLKQPLDKIAKEAMRIMFKNLDSNSTVNAEMINLKTELKLRESTQLINNN</sequence>
<protein>
    <submittedName>
        <fullName evidence="6">LacI family transcriptional regulator</fullName>
    </submittedName>
</protein>
<dbReference type="Gene3D" id="3.40.50.2300">
    <property type="match status" value="2"/>
</dbReference>
<evidence type="ECO:0000256" key="2">
    <source>
        <dbReference type="ARBA" id="ARBA00023015"/>
    </source>
</evidence>
<dbReference type="PANTHER" id="PTHR30146">
    <property type="entry name" value="LACI-RELATED TRANSCRIPTIONAL REPRESSOR"/>
    <property type="match status" value="1"/>
</dbReference>
<dbReference type="InterPro" id="IPR000843">
    <property type="entry name" value="HTH_LacI"/>
</dbReference>
<dbReference type="SUPFAM" id="SSF47413">
    <property type="entry name" value="lambda repressor-like DNA-binding domains"/>
    <property type="match status" value="1"/>
</dbReference>
<name>A0ABQ3BRX6_9FLAO</name>
<keyword evidence="2" id="KW-0805">Transcription regulation</keyword>
<dbReference type="PROSITE" id="PS50932">
    <property type="entry name" value="HTH_LACI_2"/>
    <property type="match status" value="1"/>
</dbReference>
<dbReference type="InterPro" id="IPR010982">
    <property type="entry name" value="Lambda_DNA-bd_dom_sf"/>
</dbReference>
<proteinExistence type="predicted"/>
<dbReference type="InterPro" id="IPR028082">
    <property type="entry name" value="Peripla_BP_I"/>
</dbReference>
<evidence type="ECO:0000313" key="7">
    <source>
        <dbReference type="Proteomes" id="UP000615593"/>
    </source>
</evidence>
<dbReference type="Pfam" id="PF00532">
    <property type="entry name" value="Peripla_BP_1"/>
    <property type="match status" value="1"/>
</dbReference>
<evidence type="ECO:0000313" key="6">
    <source>
        <dbReference type="EMBL" id="GGZ52902.1"/>
    </source>
</evidence>
<dbReference type="Pfam" id="PF00356">
    <property type="entry name" value="LacI"/>
    <property type="match status" value="1"/>
</dbReference>
<evidence type="ECO:0000259" key="5">
    <source>
        <dbReference type="PROSITE" id="PS50932"/>
    </source>
</evidence>
<keyword evidence="3" id="KW-0238">DNA-binding</keyword>
<dbReference type="CDD" id="cd01392">
    <property type="entry name" value="HTH_LacI"/>
    <property type="match status" value="1"/>
</dbReference>
<comment type="caution">
    <text evidence="6">The sequence shown here is derived from an EMBL/GenBank/DDBJ whole genome shotgun (WGS) entry which is preliminary data.</text>
</comment>
<accession>A0ABQ3BRX6</accession>
<dbReference type="SMART" id="SM00354">
    <property type="entry name" value="HTH_LACI"/>
    <property type="match status" value="1"/>
</dbReference>
<evidence type="ECO:0000256" key="3">
    <source>
        <dbReference type="ARBA" id="ARBA00023125"/>
    </source>
</evidence>
<dbReference type="Gene3D" id="1.10.260.40">
    <property type="entry name" value="lambda repressor-like DNA-binding domains"/>
    <property type="match status" value="1"/>
</dbReference>
<dbReference type="EMBL" id="BMWY01000003">
    <property type="protein sequence ID" value="GGZ52902.1"/>
    <property type="molecule type" value="Genomic_DNA"/>
</dbReference>
<dbReference type="RefSeq" id="WP_027884211.1">
    <property type="nucleotide sequence ID" value="NZ_BMWY01000003.1"/>
</dbReference>
<reference evidence="7" key="1">
    <citation type="journal article" date="2019" name="Int. J. Syst. Evol. Microbiol.">
        <title>The Global Catalogue of Microorganisms (GCM) 10K type strain sequencing project: providing services to taxonomists for standard genome sequencing and annotation.</title>
        <authorList>
            <consortium name="The Broad Institute Genomics Platform"/>
            <consortium name="The Broad Institute Genome Sequencing Center for Infectious Disease"/>
            <person name="Wu L."/>
            <person name="Ma J."/>
        </authorList>
    </citation>
    <scope>NUCLEOTIDE SEQUENCE [LARGE SCALE GENOMIC DNA]</scope>
    <source>
        <strain evidence="7">KCTC 12708</strain>
    </source>
</reference>
<keyword evidence="1" id="KW-0678">Repressor</keyword>
<keyword evidence="7" id="KW-1185">Reference proteome</keyword>
<feature type="domain" description="HTH lacI-type" evidence="5">
    <location>
        <begin position="6"/>
        <end position="63"/>
    </location>
</feature>
<evidence type="ECO:0000256" key="4">
    <source>
        <dbReference type="ARBA" id="ARBA00023163"/>
    </source>
</evidence>
<dbReference type="SUPFAM" id="SSF53822">
    <property type="entry name" value="Periplasmic binding protein-like I"/>
    <property type="match status" value="1"/>
</dbReference>
<gene>
    <name evidence="6" type="ORF">GCM10008088_13220</name>
</gene>
<dbReference type="Proteomes" id="UP000615593">
    <property type="component" value="Unassembled WGS sequence"/>
</dbReference>